<keyword evidence="4" id="KW-1185">Reference proteome</keyword>
<reference evidence="1" key="3">
    <citation type="submission" date="2017-10" db="EMBL/GenBank/DDBJ databases">
        <authorList>
            <person name="Vrbovska V."/>
            <person name="Kovarovic V."/>
            <person name="Indrakova A."/>
        </authorList>
    </citation>
    <scope>NUCLEOTIDE SEQUENCE</scope>
    <source>
        <strain evidence="1">CCM 8730</strain>
    </source>
</reference>
<evidence type="ECO:0000313" key="1">
    <source>
        <dbReference type="EMBL" id="PHK50773.1"/>
    </source>
</evidence>
<name>A0A2C6WRN1_9STAP</name>
<reference evidence="3" key="2">
    <citation type="submission" date="2017-10" db="EMBL/GenBank/DDBJ databases">
        <title>Staphylococcus edaphicus sp. nov., isolated in Antarctica, harbouring mecC gene and genomic islands essential in adaptation to extreme environment.</title>
        <authorList>
            <person name="Pantucek R."/>
            <person name="Sedlacek I."/>
            <person name="Indrakova A."/>
            <person name="Vrbovska V."/>
            <person name="Maslanova I."/>
            <person name="Kovarovic V."/>
            <person name="Svec P."/>
            <person name="Kralova S."/>
            <person name="Kristofova L."/>
            <person name="Keklakova J."/>
            <person name="Petras P."/>
            <person name="Doskar J."/>
        </authorList>
    </citation>
    <scope>NUCLEOTIDE SEQUENCE [LARGE SCALE GENOMIC DNA]</scope>
    <source>
        <strain evidence="3">CCM 5085</strain>
    </source>
</reference>
<protein>
    <submittedName>
        <fullName evidence="1">Uncharacterized protein</fullName>
    </submittedName>
</protein>
<sequence>MKNTTENIVRETLIRKYHEFGFAKFMGEDLFALKCEIDVLEDLAKTICANNGIDFKEFILERD</sequence>
<reference evidence="2" key="4">
    <citation type="submission" date="2022-03" db="EMBL/GenBank/DDBJ databases">
        <title>Complete Genome Sequence of Staphylococcus edaphicus strain CCM 8731.</title>
        <authorList>
            <person name="Rimmer C.O."/>
            <person name="Thomas J.C."/>
        </authorList>
    </citation>
    <scope>NUCLEOTIDE SEQUENCE</scope>
    <source>
        <strain evidence="2">CCM 8731</strain>
    </source>
</reference>
<reference evidence="1" key="1">
    <citation type="journal article" date="2017" name="Appl. Environ. Microbiol.">
        <title>Staphylococcus edaphicus sp. nov., isolated in Antarctica, harbours mecC gene and genomic islands with suspected role in adaptation to extreme environment.</title>
        <authorList>
            <person name="Pantucek R."/>
            <person name="Sedlacek I."/>
            <person name="Indrakova A."/>
            <person name="Vrbovska V."/>
            <person name="Maslanova I."/>
            <person name="Kovarovic V."/>
            <person name="Svec P."/>
            <person name="Kralova S."/>
            <person name="Kristofova L."/>
            <person name="Keklakova J."/>
            <person name="Petras P."/>
            <person name="Doskar J."/>
        </authorList>
    </citation>
    <scope>NUCLEOTIDE SEQUENCE</scope>
    <source>
        <strain evidence="1">CCM 8730</strain>
    </source>
</reference>
<dbReference type="EMBL" id="MRZN01000001">
    <property type="protein sequence ID" value="PHK50773.1"/>
    <property type="molecule type" value="Genomic_DNA"/>
</dbReference>
<evidence type="ECO:0000313" key="4">
    <source>
        <dbReference type="Proteomes" id="UP001056588"/>
    </source>
</evidence>
<dbReference type="AlphaFoldDB" id="A0A2C6WRN1"/>
<dbReference type="Proteomes" id="UP001056588">
    <property type="component" value="Chromosome"/>
</dbReference>
<proteinExistence type="predicted"/>
<evidence type="ECO:0000313" key="2">
    <source>
        <dbReference type="EMBL" id="UQW82466.1"/>
    </source>
</evidence>
<dbReference type="Proteomes" id="UP000223828">
    <property type="component" value="Unassembled WGS sequence"/>
</dbReference>
<accession>A0A2C6WRN1</accession>
<dbReference type="RefSeq" id="WP_099089007.1">
    <property type="nucleotide sequence ID" value="NZ_CP093217.1"/>
</dbReference>
<evidence type="ECO:0000313" key="3">
    <source>
        <dbReference type="Proteomes" id="UP000223828"/>
    </source>
</evidence>
<gene>
    <name evidence="1" type="ORF">BTJ66_00265</name>
    <name evidence="2" type="ORF">MNY58_05220</name>
</gene>
<dbReference type="EMBL" id="CP093217">
    <property type="protein sequence ID" value="UQW82466.1"/>
    <property type="molecule type" value="Genomic_DNA"/>
</dbReference>
<organism evidence="1 3">
    <name type="scientific">Staphylococcus edaphicus</name>
    <dbReference type="NCBI Taxonomy" id="1955013"/>
    <lineage>
        <taxon>Bacteria</taxon>
        <taxon>Bacillati</taxon>
        <taxon>Bacillota</taxon>
        <taxon>Bacilli</taxon>
        <taxon>Bacillales</taxon>
        <taxon>Staphylococcaceae</taxon>
        <taxon>Staphylococcus</taxon>
    </lineage>
</organism>